<keyword evidence="3" id="KW-0732">Signal</keyword>
<gene>
    <name evidence="4" type="ORF">CUROG_08970</name>
</gene>
<dbReference type="RefSeq" id="WP_151903423.1">
    <property type="nucleotide sequence ID" value="NZ_CP045032.1"/>
</dbReference>
<dbReference type="EMBL" id="CP045032">
    <property type="protein sequence ID" value="QFQ03142.1"/>
    <property type="molecule type" value="Genomic_DNA"/>
</dbReference>
<feature type="region of interest" description="Disordered" evidence="1">
    <location>
        <begin position="557"/>
        <end position="615"/>
    </location>
</feature>
<dbReference type="NCBIfam" id="TIGR03769">
    <property type="entry name" value="P_ac_wall_RPT"/>
    <property type="match status" value="2"/>
</dbReference>
<feature type="region of interest" description="Disordered" evidence="1">
    <location>
        <begin position="25"/>
        <end position="52"/>
    </location>
</feature>
<protein>
    <recommendedName>
        <fullName evidence="6">ABC transporter permease</fullName>
    </recommendedName>
</protein>
<feature type="region of interest" description="Disordered" evidence="1">
    <location>
        <begin position="291"/>
        <end position="349"/>
    </location>
</feature>
<feature type="transmembrane region" description="Helical" evidence="2">
    <location>
        <begin position="834"/>
        <end position="857"/>
    </location>
</feature>
<organism evidence="4 5">
    <name type="scientific">Corynebacterium urogenitale</name>
    <dbReference type="NCBI Taxonomy" id="2487892"/>
    <lineage>
        <taxon>Bacteria</taxon>
        <taxon>Bacillati</taxon>
        <taxon>Actinomycetota</taxon>
        <taxon>Actinomycetes</taxon>
        <taxon>Mycobacteriales</taxon>
        <taxon>Corynebacteriaceae</taxon>
        <taxon>Corynebacterium</taxon>
    </lineage>
</organism>
<feature type="region of interest" description="Disordered" evidence="1">
    <location>
        <begin position="728"/>
        <end position="794"/>
    </location>
</feature>
<evidence type="ECO:0008006" key="6">
    <source>
        <dbReference type="Google" id="ProtNLM"/>
    </source>
</evidence>
<evidence type="ECO:0000256" key="3">
    <source>
        <dbReference type="SAM" id="SignalP"/>
    </source>
</evidence>
<name>A0A5J6ZA52_9CORY</name>
<feature type="compositionally biased region" description="Low complexity" evidence="1">
    <location>
        <begin position="594"/>
        <end position="607"/>
    </location>
</feature>
<keyword evidence="2" id="KW-0472">Membrane</keyword>
<accession>A0A5J6ZA52</accession>
<sequence length="881" mass="93224" precursor="true">MTRKKALLAVLTAGLLAVGSAPVATADDKDNANQTPTESGHKPGERGWNSVELGDDIKDTRTDSTHTCAGRTLLYQAHVDAIYATRNQGEMDVMIVDGQVPRPADDICLRLAPDADKKGREVSRFVVPDEKALSFLGKPGTILWTGPQSTDWTDNWRPLWAGIGAFDPAHEYEVPGNFEDKKVHFELVDFEGPGEMETFFASVGNSKITRVLSTRDNIRKFSYTVGYHGHFGWTFTKPGIYKLNVQAHAKHTDTGKIEKSPVRTVTWLVGSDEEVGLPEGTTKGLQEITETAEQQRDAAGLPAQDESSEDQPSKPSPSNPDETEPAPDGPTPANPVPNDPPLTPAERNKRAAEAIAKQFGEKYPSASDLDIIDHGHMDLALATRQGKQVAFLKDGADPQKVTERASGMFGFRVDSEGAHLNLNEKIKEDLNAAGADFGDTAWVTPAAQEDDLEAPWLGFSTEAFAYPKTKGDVELKIAEFDGPGDMVTAHSKLGRLAVELNSKDRTKTVKYPASSHDHHAFLFSKPGVYRVVFEYSGTDEKGKQFSVPLETFFAVGNLAGDQSPSEPAPGNPGEEDPGEQNPGEEDPGEEDPGEQNPGEEGPGDEPNSNSGHWLADGDIPILEFAKGVDGVLQQVNKDLISLDNSLTTIDGIANKWFGKSLAVGPRQDAKPTAVAPVKTKPQGAKSEGQSVSGTTSNGQVTANVHAQGAGQKASAQTVGAAHPLATSIAHGTGSASGSTGGRSSSLGTPVVSTASVTGSTDTSSSGATASADSDDAVTEEAAAEDGAMSEASGEGLGIRALPSENSLESHAAGPKKQEKSAIQLFADQLQQGGWMGGFTLGVGLMALLGGMLLVLLATRNLRAAQEMVLAQRVERADVDED</sequence>
<evidence type="ECO:0000313" key="5">
    <source>
        <dbReference type="Proteomes" id="UP000326711"/>
    </source>
</evidence>
<keyword evidence="2" id="KW-0812">Transmembrane</keyword>
<evidence type="ECO:0000256" key="1">
    <source>
        <dbReference type="SAM" id="MobiDB-lite"/>
    </source>
</evidence>
<feature type="region of interest" description="Disordered" evidence="1">
    <location>
        <begin position="668"/>
        <end position="698"/>
    </location>
</feature>
<dbReference type="AlphaFoldDB" id="A0A5J6ZA52"/>
<feature type="compositionally biased region" description="Polar residues" evidence="1">
    <location>
        <begin position="687"/>
        <end position="698"/>
    </location>
</feature>
<evidence type="ECO:0000313" key="4">
    <source>
        <dbReference type="EMBL" id="QFQ03142.1"/>
    </source>
</evidence>
<feature type="chain" id="PRO_5023875651" description="ABC transporter permease" evidence="3">
    <location>
        <begin position="27"/>
        <end position="881"/>
    </location>
</feature>
<evidence type="ECO:0000256" key="2">
    <source>
        <dbReference type="SAM" id="Phobius"/>
    </source>
</evidence>
<keyword evidence="2" id="KW-1133">Transmembrane helix</keyword>
<proteinExistence type="predicted"/>
<reference evidence="5" key="1">
    <citation type="submission" date="2019-10" db="EMBL/GenBank/DDBJ databases">
        <title>Complete genome sequence of Corynebacterium urogenitalis DSM 108747, isolated from the genital tract of a cow.</title>
        <authorList>
            <person name="Ruckert C."/>
            <person name="Ballas P."/>
            <person name="Wagener K."/>
            <person name="Drillich M."/>
            <person name="Kaempfer P."/>
            <person name="Busse H.-J."/>
            <person name="Ehling-Schulz M."/>
        </authorList>
    </citation>
    <scope>NUCLEOTIDE SEQUENCE [LARGE SCALE GENOMIC DNA]</scope>
    <source>
        <strain evidence="5">LMM 1652</strain>
    </source>
</reference>
<keyword evidence="5" id="KW-1185">Reference proteome</keyword>
<feature type="compositionally biased region" description="Low complexity" evidence="1">
    <location>
        <begin position="728"/>
        <end position="771"/>
    </location>
</feature>
<feature type="compositionally biased region" description="Pro residues" evidence="1">
    <location>
        <begin position="327"/>
        <end position="343"/>
    </location>
</feature>
<dbReference type="InterPro" id="IPR022435">
    <property type="entry name" value="Surface-anchored_actinobac"/>
</dbReference>
<dbReference type="NCBIfam" id="NF038134">
    <property type="entry name" value="choice_anch_M"/>
    <property type="match status" value="2"/>
</dbReference>
<feature type="compositionally biased region" description="Acidic residues" evidence="1">
    <location>
        <begin position="772"/>
        <end position="783"/>
    </location>
</feature>
<dbReference type="OrthoDB" id="4424311at2"/>
<feature type="compositionally biased region" description="Acidic residues" evidence="1">
    <location>
        <begin position="573"/>
        <end position="593"/>
    </location>
</feature>
<feature type="signal peptide" evidence="3">
    <location>
        <begin position="1"/>
        <end position="26"/>
    </location>
</feature>
<dbReference type="Proteomes" id="UP000326711">
    <property type="component" value="Chromosome"/>
</dbReference>
<dbReference type="KEGG" id="cuo:CUROG_08970"/>